<keyword evidence="2" id="KW-0343">GTPase activation</keyword>
<feature type="compositionally biased region" description="Polar residues" evidence="6">
    <location>
        <begin position="963"/>
        <end position="973"/>
    </location>
</feature>
<comment type="subcellular location">
    <subcellularLocation>
        <location evidence="1">Membrane</location>
        <topology evidence="1">Multi-pass membrane protein</topology>
    </subcellularLocation>
</comment>
<feature type="compositionally biased region" description="Polar residues" evidence="6">
    <location>
        <begin position="211"/>
        <end position="236"/>
    </location>
</feature>
<dbReference type="InterPro" id="IPR001849">
    <property type="entry name" value="PH_domain"/>
</dbReference>
<keyword evidence="5 7" id="KW-0472">Membrane</keyword>
<feature type="compositionally biased region" description="Polar residues" evidence="6">
    <location>
        <begin position="505"/>
        <end position="515"/>
    </location>
</feature>
<feature type="compositionally biased region" description="Basic and acidic residues" evidence="6">
    <location>
        <begin position="491"/>
        <end position="504"/>
    </location>
</feature>
<feature type="compositionally biased region" description="Basic and acidic residues" evidence="6">
    <location>
        <begin position="900"/>
        <end position="917"/>
    </location>
</feature>
<dbReference type="Pfam" id="PF00787">
    <property type="entry name" value="PX"/>
    <property type="match status" value="1"/>
</dbReference>
<feature type="domain" description="Rho-GAP" evidence="10">
    <location>
        <begin position="1137"/>
        <end position="1317"/>
    </location>
</feature>
<dbReference type="InterPro" id="IPR050729">
    <property type="entry name" value="Rho-GAP"/>
</dbReference>
<dbReference type="EMBL" id="JAAAIN010000593">
    <property type="protein sequence ID" value="KAG0312673.1"/>
    <property type="molecule type" value="Genomic_DNA"/>
</dbReference>
<evidence type="ECO:0000256" key="5">
    <source>
        <dbReference type="ARBA" id="ARBA00023136"/>
    </source>
</evidence>
<evidence type="ECO:0000259" key="10">
    <source>
        <dbReference type="PROSITE" id="PS50238"/>
    </source>
</evidence>
<feature type="compositionally biased region" description="Polar residues" evidence="6">
    <location>
        <begin position="96"/>
        <end position="117"/>
    </location>
</feature>
<proteinExistence type="predicted"/>
<dbReference type="GO" id="GO:0007165">
    <property type="term" value="P:signal transduction"/>
    <property type="evidence" value="ECO:0007669"/>
    <property type="project" value="InterPro"/>
</dbReference>
<dbReference type="SMART" id="SM00324">
    <property type="entry name" value="RhoGAP"/>
    <property type="match status" value="1"/>
</dbReference>
<dbReference type="InterPro" id="IPR036871">
    <property type="entry name" value="PX_dom_sf"/>
</dbReference>
<feature type="transmembrane region" description="Helical" evidence="7">
    <location>
        <begin position="1384"/>
        <end position="1409"/>
    </location>
</feature>
<dbReference type="GO" id="GO:0005096">
    <property type="term" value="F:GTPase activator activity"/>
    <property type="evidence" value="ECO:0007669"/>
    <property type="project" value="UniProtKB-KW"/>
</dbReference>
<evidence type="ECO:0000256" key="1">
    <source>
        <dbReference type="ARBA" id="ARBA00004141"/>
    </source>
</evidence>
<dbReference type="InterPro" id="IPR035952">
    <property type="entry name" value="Rhomboid-like_sf"/>
</dbReference>
<dbReference type="PANTHER" id="PTHR23176">
    <property type="entry name" value="RHO/RAC/CDC GTPASE-ACTIVATING PROTEIN"/>
    <property type="match status" value="1"/>
</dbReference>
<feature type="compositionally biased region" description="Polar residues" evidence="6">
    <location>
        <begin position="820"/>
        <end position="835"/>
    </location>
</feature>
<feature type="region of interest" description="Disordered" evidence="6">
    <location>
        <begin position="211"/>
        <end position="297"/>
    </location>
</feature>
<evidence type="ECO:0000259" key="8">
    <source>
        <dbReference type="PROSITE" id="PS50003"/>
    </source>
</evidence>
<dbReference type="PROSITE" id="PS50195">
    <property type="entry name" value="PX"/>
    <property type="match status" value="1"/>
</dbReference>
<evidence type="ECO:0000256" key="7">
    <source>
        <dbReference type="SAM" id="Phobius"/>
    </source>
</evidence>
<dbReference type="OrthoDB" id="185175at2759"/>
<keyword evidence="12" id="KW-1185">Reference proteome</keyword>
<dbReference type="GO" id="GO:0035091">
    <property type="term" value="F:phosphatidylinositol binding"/>
    <property type="evidence" value="ECO:0007669"/>
    <property type="project" value="InterPro"/>
</dbReference>
<dbReference type="SUPFAM" id="SSF64268">
    <property type="entry name" value="PX domain"/>
    <property type="match status" value="1"/>
</dbReference>
<dbReference type="SUPFAM" id="SSF144091">
    <property type="entry name" value="Rhomboid-like"/>
    <property type="match status" value="1"/>
</dbReference>
<feature type="region of interest" description="Disordered" evidence="6">
    <location>
        <begin position="1599"/>
        <end position="1618"/>
    </location>
</feature>
<feature type="transmembrane region" description="Helical" evidence="7">
    <location>
        <begin position="1502"/>
        <end position="1521"/>
    </location>
</feature>
<dbReference type="CDD" id="cd06093">
    <property type="entry name" value="PX_domain"/>
    <property type="match status" value="1"/>
</dbReference>
<feature type="compositionally biased region" description="Low complexity" evidence="6">
    <location>
        <begin position="602"/>
        <end position="614"/>
    </location>
</feature>
<feature type="region of interest" description="Disordered" evidence="6">
    <location>
        <begin position="1"/>
        <end position="42"/>
    </location>
</feature>
<evidence type="ECO:0000313" key="11">
    <source>
        <dbReference type="EMBL" id="KAG0312673.1"/>
    </source>
</evidence>
<protein>
    <recommendedName>
        <fullName evidence="13">RhoGAP-domain-containing protein</fullName>
    </recommendedName>
</protein>
<dbReference type="SUPFAM" id="SSF50729">
    <property type="entry name" value="PH domain-like"/>
    <property type="match status" value="1"/>
</dbReference>
<sequence>MSSSPSHSSRSDGQAPTFDSASTDPATALHQITTERNSLRNQNDQLWKIIEKQRSIIQNLQKDVAKLDIASSPQSVPFHDDHDDLDDHSSTTSLTNKVLDQGPNTNNLPPTHSALNDSDNKVLGHPAVEIAMLAREQHAPVDASDNNNCNVSGNNSARPSMSNDDSPGFGANYAPEIQIATTASRIQHQSASPAIIIDKEARIIPARSDSSLSYTCQSHPSAGNSPTASRNVSANLMSGPISPLMPHLPPRSPRRERKDANDSPASPVVSDNEDDGASQGTRKKGLASSKLSGYEQDQVSTSTLSEYNDAISNNLSQATNTSHLGASPATRKTISAQIPTIPSSFSPLFSSETQAVGASYSTSLGSPALAANTISTPASPIAAIIDQDAEKFRMYMNKLNNPGRKIISAPIQIGGETNDHATALGQAVAMENIQTQLELQSQLMGQVQGYGGRSGLNAVQNQRTGYNVSAPINIYDGQSTADPANVGRASSEAKDHQSLADLSEKNSSQLSLPSDTRSKRRESSLQLSDDYPKIGARSASQQHRDDDDSASSSQVTVPIPPRRYDSQQQQLQSDQLQALDNGRPARAASPTPSGNSSVTNTLSSAQPSLASSRSGPTFHQQAFSMFADNLEFVSVLVVGSNINTNDRGKEQLTFLISIGQEVQGEFDDMYPHDEAQELWRVEKQYSDFVNLDSKLRVTQSRNIVNSLPKLPDKGLFSTNAPSKVDARKRALEQYLQQVTSLRIKDTRDLCEFLSTNVVEREKLREGGDAGWKEGYLTKRGKNFGGWKTRYFILKGPILEYFDSQKDGHHLGSISLTHAQIGRQQSQEKTQDVSGETSKDSSSDPNSYRHAFLILEPKKGQTVVDAKKNPNNVIRHVLCAETDLERDGWVEALLVHVGKENTENTEAGNERGGRKLPDIQKVSATPIKELQSGKGNEKLLMTQEAYERQQRSLPAGIQGRGASLPQSPTLQANNPDERPSGELLLTETQQPPNSKGSQQGQPGLPRNPSSQSLPQDELGNKSPENQSTSPFLSTGDPAEKKQKSRMTFWPKKSAREETPAQVPSAGSTSGGQHGPGMPAAPGTQDSSRIRNFLGKGNNSGGNTSNGSLNGGISSAPTGPIPSSGSYPSLAPIRQVFGVALEQAIEQGIVQPGYMLPAVVYRCIEYLNAHKAKLEEGIYRLSGSTAVIKSLKERFNHDGDFPLLAEEEYYDIHAVAGLLKLFLRELPSSVLTRELHKDFLQVIDELTRLVASLPEANYTLLRALTAHLIEIVDNADVNKMTARNVGIVFSPTLGIPAGVFALLMSDFDQIFHTHDGRIMPLENSDQLETSGVPVPDAVSTEPNLNNNKNQQGPIQPNNNQPTNQPSMPENELMAAYKSVPIVTRTMLTATILISIGIAIHLIPFTLVYLDWSLILYRFHIHRLLTPFFTTGVNFSMLFDLYFLYTYGSQLENSTYAGRSADYAWFIIFTSFASSIVAYYMRLMVLFQSLLLSVIYLWSQANSERIVSFMFGVQFKAVYFPWVLVAYNSVMMGAVIPWTMLIGMASAHLYYFLDSVYPAMGGPRLIPTPSLLYRLLPAQEVAGAGFTAGGSTANVFRSAAGRQGGTADTAGHRWGTGNRLG</sequence>
<dbReference type="Gene3D" id="3.30.1520.10">
    <property type="entry name" value="Phox-like domain"/>
    <property type="match status" value="1"/>
</dbReference>
<feature type="region of interest" description="Disordered" evidence="6">
    <location>
        <begin position="820"/>
        <end position="846"/>
    </location>
</feature>
<dbReference type="Pfam" id="PF00620">
    <property type="entry name" value="RhoGAP"/>
    <property type="match status" value="1"/>
</dbReference>
<evidence type="ECO:0000256" key="3">
    <source>
        <dbReference type="ARBA" id="ARBA00022692"/>
    </source>
</evidence>
<keyword evidence="3 7" id="KW-0812">Transmembrane</keyword>
<dbReference type="Pfam" id="PF00169">
    <property type="entry name" value="PH"/>
    <property type="match status" value="1"/>
</dbReference>
<feature type="region of interest" description="Disordered" evidence="6">
    <location>
        <begin position="73"/>
        <end position="120"/>
    </location>
</feature>
<dbReference type="Proteomes" id="UP000823405">
    <property type="component" value="Unassembled WGS sequence"/>
</dbReference>
<feature type="transmembrane region" description="Helical" evidence="7">
    <location>
        <begin position="1462"/>
        <end position="1495"/>
    </location>
</feature>
<dbReference type="PROSITE" id="PS50238">
    <property type="entry name" value="RHOGAP"/>
    <property type="match status" value="1"/>
</dbReference>
<feature type="transmembrane region" description="Helical" evidence="7">
    <location>
        <begin position="1421"/>
        <end position="1442"/>
    </location>
</feature>
<feature type="compositionally biased region" description="Low complexity" evidence="6">
    <location>
        <begin position="566"/>
        <end position="577"/>
    </location>
</feature>
<feature type="region of interest" description="Disordered" evidence="6">
    <location>
        <begin position="140"/>
        <end position="172"/>
    </location>
</feature>
<dbReference type="InterPro" id="IPR000198">
    <property type="entry name" value="RhoGAP_dom"/>
</dbReference>
<evidence type="ECO:0000313" key="12">
    <source>
        <dbReference type="Proteomes" id="UP000823405"/>
    </source>
</evidence>
<feature type="transmembrane region" description="Helical" evidence="7">
    <location>
        <begin position="1527"/>
        <end position="1550"/>
    </location>
</feature>
<feature type="compositionally biased region" description="Polar residues" evidence="6">
    <location>
        <begin position="1021"/>
        <end position="1031"/>
    </location>
</feature>
<keyword evidence="4 7" id="KW-1133">Transmembrane helix</keyword>
<dbReference type="SMART" id="SM00233">
    <property type="entry name" value="PH"/>
    <property type="match status" value="1"/>
</dbReference>
<feature type="compositionally biased region" description="Low complexity" evidence="6">
    <location>
        <begin position="144"/>
        <end position="156"/>
    </location>
</feature>
<feature type="region of interest" description="Disordered" evidence="6">
    <location>
        <begin position="479"/>
        <end position="616"/>
    </location>
</feature>
<feature type="domain" description="PH" evidence="8">
    <location>
        <begin position="769"/>
        <end position="897"/>
    </location>
</feature>
<dbReference type="PROSITE" id="PS50003">
    <property type="entry name" value="PH_DOMAIN"/>
    <property type="match status" value="1"/>
</dbReference>
<evidence type="ECO:0000259" key="9">
    <source>
        <dbReference type="PROSITE" id="PS50195"/>
    </source>
</evidence>
<dbReference type="GO" id="GO:0005737">
    <property type="term" value="C:cytoplasm"/>
    <property type="evidence" value="ECO:0007669"/>
    <property type="project" value="TreeGrafter"/>
</dbReference>
<dbReference type="Pfam" id="PF04511">
    <property type="entry name" value="DER1"/>
    <property type="match status" value="1"/>
</dbReference>
<dbReference type="PANTHER" id="PTHR23176:SF129">
    <property type="entry name" value="RHO GTPASE ACTIVATING PROTEIN AT 16F, ISOFORM E-RELATED"/>
    <property type="match status" value="1"/>
</dbReference>
<feature type="region of interest" description="Disordered" evidence="6">
    <location>
        <begin position="900"/>
        <end position="924"/>
    </location>
</feature>
<feature type="compositionally biased region" description="Low complexity" evidence="6">
    <location>
        <begin position="1343"/>
        <end position="1366"/>
    </location>
</feature>
<feature type="compositionally biased region" description="Polar residues" evidence="6">
    <location>
        <begin position="590"/>
        <end position="601"/>
    </location>
</feature>
<evidence type="ECO:0000256" key="2">
    <source>
        <dbReference type="ARBA" id="ARBA00022468"/>
    </source>
</evidence>
<feature type="compositionally biased region" description="Polar residues" evidence="6">
    <location>
        <begin position="985"/>
        <end position="1013"/>
    </location>
</feature>
<accession>A0A9P6R4R0</accession>
<feature type="domain" description="PX" evidence="9">
    <location>
        <begin position="632"/>
        <end position="760"/>
    </location>
</feature>
<dbReference type="GO" id="GO:0016020">
    <property type="term" value="C:membrane"/>
    <property type="evidence" value="ECO:0007669"/>
    <property type="project" value="UniProtKB-SubCell"/>
</dbReference>
<evidence type="ECO:0000256" key="6">
    <source>
        <dbReference type="SAM" id="MobiDB-lite"/>
    </source>
</evidence>
<reference evidence="11" key="1">
    <citation type="journal article" date="2020" name="Fungal Divers.">
        <title>Resolving the Mortierellaceae phylogeny through synthesis of multi-gene phylogenetics and phylogenomics.</title>
        <authorList>
            <person name="Vandepol N."/>
            <person name="Liber J."/>
            <person name="Desiro A."/>
            <person name="Na H."/>
            <person name="Kennedy M."/>
            <person name="Barry K."/>
            <person name="Grigoriev I.V."/>
            <person name="Miller A.N."/>
            <person name="O'Donnell K."/>
            <person name="Stajich J.E."/>
            <person name="Bonito G."/>
        </authorList>
    </citation>
    <scope>NUCLEOTIDE SEQUENCE</scope>
    <source>
        <strain evidence="11">NVP60</strain>
    </source>
</reference>
<name>A0A9P6R4R0_9FUNG</name>
<gene>
    <name evidence="11" type="ORF">BGZ97_010964</name>
</gene>
<feature type="compositionally biased region" description="Basic and acidic residues" evidence="6">
    <location>
        <begin position="78"/>
        <end position="89"/>
    </location>
</feature>
<dbReference type="InterPro" id="IPR001683">
    <property type="entry name" value="PX_dom"/>
</dbReference>
<dbReference type="SUPFAM" id="SSF48350">
    <property type="entry name" value="GTPase activation domain, GAP"/>
    <property type="match status" value="1"/>
</dbReference>
<dbReference type="InterPro" id="IPR008936">
    <property type="entry name" value="Rho_GTPase_activation_prot"/>
</dbReference>
<dbReference type="SMART" id="SM00312">
    <property type="entry name" value="PX"/>
    <property type="match status" value="1"/>
</dbReference>
<evidence type="ECO:0000256" key="4">
    <source>
        <dbReference type="ARBA" id="ARBA00022989"/>
    </source>
</evidence>
<evidence type="ECO:0008006" key="13">
    <source>
        <dbReference type="Google" id="ProtNLM"/>
    </source>
</evidence>
<feature type="region of interest" description="Disordered" evidence="6">
    <location>
        <begin position="1325"/>
        <end position="1366"/>
    </location>
</feature>
<organism evidence="11 12">
    <name type="scientific">Linnemannia gamsii</name>
    <dbReference type="NCBI Taxonomy" id="64522"/>
    <lineage>
        <taxon>Eukaryota</taxon>
        <taxon>Fungi</taxon>
        <taxon>Fungi incertae sedis</taxon>
        <taxon>Mucoromycota</taxon>
        <taxon>Mortierellomycotina</taxon>
        <taxon>Mortierellomycetes</taxon>
        <taxon>Mortierellales</taxon>
        <taxon>Mortierellaceae</taxon>
        <taxon>Linnemannia</taxon>
    </lineage>
</organism>
<dbReference type="InterPro" id="IPR007599">
    <property type="entry name" value="DER1"/>
</dbReference>
<dbReference type="Gene3D" id="1.10.555.10">
    <property type="entry name" value="Rho GTPase activation protein"/>
    <property type="match status" value="1"/>
</dbReference>
<comment type="caution">
    <text evidence="11">The sequence shown here is derived from an EMBL/GenBank/DDBJ whole genome shotgun (WGS) entry which is preliminary data.</text>
</comment>
<feature type="compositionally biased region" description="Polar residues" evidence="6">
    <location>
        <begin position="12"/>
        <end position="42"/>
    </location>
</feature>
<dbReference type="InterPro" id="IPR011993">
    <property type="entry name" value="PH-like_dom_sf"/>
</dbReference>
<feature type="region of interest" description="Disordered" evidence="6">
    <location>
        <begin position="956"/>
        <end position="1119"/>
    </location>
</feature>
<feature type="compositionally biased region" description="Low complexity" evidence="6">
    <location>
        <begin position="1093"/>
        <end position="1113"/>
    </location>
</feature>
<dbReference type="Gene3D" id="2.30.29.30">
    <property type="entry name" value="Pleckstrin-homology domain (PH domain)/Phosphotyrosine-binding domain (PTB)"/>
    <property type="match status" value="1"/>
</dbReference>